<comment type="function">
    <text evidence="1">Assembles around the rod to form the L-ring and probably protects the motor/basal body from shearing forces during rotation.</text>
</comment>
<organism evidence="14 15">
    <name type="scientific">Enterobacter cloacae</name>
    <dbReference type="NCBI Taxonomy" id="550"/>
    <lineage>
        <taxon>Bacteria</taxon>
        <taxon>Pseudomonadati</taxon>
        <taxon>Pseudomonadota</taxon>
        <taxon>Gammaproteobacteria</taxon>
        <taxon>Enterobacterales</taxon>
        <taxon>Enterobacteriaceae</taxon>
        <taxon>Enterobacter</taxon>
        <taxon>Enterobacter cloacae complex</taxon>
    </lineage>
</organism>
<evidence type="ECO:0000313" key="14">
    <source>
        <dbReference type="EMBL" id="STQ12688.1"/>
    </source>
</evidence>
<keyword evidence="14" id="KW-0966">Cell projection</keyword>
<name>A0A377M3E4_ENTCL</name>
<evidence type="ECO:0000256" key="1">
    <source>
        <dbReference type="ARBA" id="ARBA00002591"/>
    </source>
</evidence>
<keyword evidence="11" id="KW-0449">Lipoprotein</keyword>
<gene>
    <name evidence="14" type="primary">flgH_3</name>
    <name evidence="14" type="ORF">NCTC10005_05483</name>
</gene>
<evidence type="ECO:0000256" key="10">
    <source>
        <dbReference type="ARBA" id="ARBA00023143"/>
    </source>
</evidence>
<comment type="subunit">
    <text evidence="5">The basal body constitutes a major portion of the flagellar organelle and consists of four rings (L,P,S, and M) mounted on a central rod.</text>
</comment>
<dbReference type="GO" id="GO:0016020">
    <property type="term" value="C:membrane"/>
    <property type="evidence" value="ECO:0007669"/>
    <property type="project" value="UniProtKB-SubCell"/>
</dbReference>
<dbReference type="EMBL" id="UGJB01000004">
    <property type="protein sequence ID" value="STQ12688.1"/>
    <property type="molecule type" value="Genomic_DNA"/>
</dbReference>
<dbReference type="InterPro" id="IPR000527">
    <property type="entry name" value="Flag_Lring"/>
</dbReference>
<comment type="subcellular location">
    <subcellularLocation>
        <location evidence="2">Bacterial flagellum basal body</location>
    </subcellularLocation>
    <subcellularLocation>
        <location evidence="3">Membrane</location>
        <topology evidence="3">Lipid-anchor</topology>
    </subcellularLocation>
</comment>
<protein>
    <recommendedName>
        <fullName evidence="6">Flagellar L-ring protein</fullName>
    </recommendedName>
    <alternativeName>
        <fullName evidence="12">Basal body L-ring protein</fullName>
    </alternativeName>
</protein>
<feature type="region of interest" description="Disordered" evidence="13">
    <location>
        <begin position="1"/>
        <end position="22"/>
    </location>
</feature>
<keyword evidence="14" id="KW-0969">Cilium</keyword>
<keyword evidence="9" id="KW-0564">Palmitate</keyword>
<evidence type="ECO:0000256" key="7">
    <source>
        <dbReference type="ARBA" id="ARBA00022729"/>
    </source>
</evidence>
<evidence type="ECO:0000256" key="4">
    <source>
        <dbReference type="ARBA" id="ARBA00006929"/>
    </source>
</evidence>
<accession>A0A377M3E4</accession>
<evidence type="ECO:0000256" key="13">
    <source>
        <dbReference type="SAM" id="MobiDB-lite"/>
    </source>
</evidence>
<dbReference type="PANTHER" id="PTHR34933:SF3">
    <property type="entry name" value="FLAGELLAR L-RING PROTEIN"/>
    <property type="match status" value="1"/>
</dbReference>
<evidence type="ECO:0000256" key="8">
    <source>
        <dbReference type="ARBA" id="ARBA00023136"/>
    </source>
</evidence>
<evidence type="ECO:0000256" key="2">
    <source>
        <dbReference type="ARBA" id="ARBA00004117"/>
    </source>
</evidence>
<dbReference type="Pfam" id="PF02107">
    <property type="entry name" value="FlgH"/>
    <property type="match status" value="1"/>
</dbReference>
<evidence type="ECO:0000256" key="11">
    <source>
        <dbReference type="ARBA" id="ARBA00023288"/>
    </source>
</evidence>
<evidence type="ECO:0000256" key="9">
    <source>
        <dbReference type="ARBA" id="ARBA00023139"/>
    </source>
</evidence>
<dbReference type="Proteomes" id="UP000255106">
    <property type="component" value="Unassembled WGS sequence"/>
</dbReference>
<proteinExistence type="inferred from homology"/>
<keyword evidence="10" id="KW-0975">Bacterial flagellum</keyword>
<evidence type="ECO:0000256" key="5">
    <source>
        <dbReference type="ARBA" id="ARBA00011439"/>
    </source>
</evidence>
<sequence length="85" mass="8655">MLQENVSASKSSSANASRDGKTNFGFDTVPRYLQGLFGNARADVEASGGNTFNGKGGANASNTFSGTLTVTVDQVLVNGNFTCGG</sequence>
<dbReference type="AlphaFoldDB" id="A0A377M3E4"/>
<dbReference type="PANTHER" id="PTHR34933">
    <property type="entry name" value="FLAGELLAR L-RING PROTEIN"/>
    <property type="match status" value="1"/>
</dbReference>
<keyword evidence="14" id="KW-0282">Flagellum</keyword>
<evidence type="ECO:0000313" key="15">
    <source>
        <dbReference type="Proteomes" id="UP000255106"/>
    </source>
</evidence>
<keyword evidence="7" id="KW-0732">Signal</keyword>
<dbReference type="GO" id="GO:0009427">
    <property type="term" value="C:bacterial-type flagellum basal body, distal rod, L ring"/>
    <property type="evidence" value="ECO:0007669"/>
    <property type="project" value="InterPro"/>
</dbReference>
<evidence type="ECO:0000256" key="12">
    <source>
        <dbReference type="ARBA" id="ARBA00032876"/>
    </source>
</evidence>
<comment type="similarity">
    <text evidence="4">Belongs to the FlgH family.</text>
</comment>
<dbReference type="GO" id="GO:0071973">
    <property type="term" value="P:bacterial-type flagellum-dependent cell motility"/>
    <property type="evidence" value="ECO:0007669"/>
    <property type="project" value="InterPro"/>
</dbReference>
<reference evidence="14 15" key="1">
    <citation type="submission" date="2018-06" db="EMBL/GenBank/DDBJ databases">
        <authorList>
            <consortium name="Pathogen Informatics"/>
            <person name="Doyle S."/>
        </authorList>
    </citation>
    <scope>NUCLEOTIDE SEQUENCE [LARGE SCALE GENOMIC DNA]</scope>
    <source>
        <strain evidence="14 15">NCTC10005</strain>
    </source>
</reference>
<evidence type="ECO:0000256" key="3">
    <source>
        <dbReference type="ARBA" id="ARBA00004635"/>
    </source>
</evidence>
<keyword evidence="8" id="KW-0472">Membrane</keyword>
<feature type="compositionally biased region" description="Low complexity" evidence="13">
    <location>
        <begin position="7"/>
        <end position="17"/>
    </location>
</feature>
<dbReference type="GO" id="GO:0003774">
    <property type="term" value="F:cytoskeletal motor activity"/>
    <property type="evidence" value="ECO:0007669"/>
    <property type="project" value="InterPro"/>
</dbReference>
<evidence type="ECO:0000256" key="6">
    <source>
        <dbReference type="ARBA" id="ARBA00016940"/>
    </source>
</evidence>